<sequence>MEKLRAVSPNAYKYMMDIPQKYWCMHAFNKHVKSGHTTNVIEAFNSWVNKYRNLPALLLLENIRCKIMKRINTKFSAAQKWTSNLTPMVNSKIAERLEEARFVDVLCAGEHEFEVMNEQKFFVMNLKTQSCDRGRWEVTGIPYKHAFECGRLCGQVIN</sequence>
<dbReference type="PANTHER" id="PTHR31973:SF187">
    <property type="entry name" value="MUTATOR TRANSPOSASE MUDRA PROTEIN"/>
    <property type="match status" value="1"/>
</dbReference>
<dbReference type="PANTHER" id="PTHR31973">
    <property type="entry name" value="POLYPROTEIN, PUTATIVE-RELATED"/>
    <property type="match status" value="1"/>
</dbReference>
<proteinExistence type="predicted"/>
<dbReference type="Proteomes" id="UP000827721">
    <property type="component" value="Unassembled WGS sequence"/>
</dbReference>
<name>A0ABQ8I434_9ROSI</name>
<keyword evidence="2" id="KW-1185">Reference proteome</keyword>
<comment type="caution">
    <text evidence="1">The sequence shown here is derived from an EMBL/GenBank/DDBJ whole genome shotgun (WGS) entry which is preliminary data.</text>
</comment>
<protein>
    <recommendedName>
        <fullName evidence="3">Zinc finger PMZ-type domain-containing protein</fullName>
    </recommendedName>
</protein>
<dbReference type="EMBL" id="JAFEMO010000004">
    <property type="protein sequence ID" value="KAH7571316.1"/>
    <property type="molecule type" value="Genomic_DNA"/>
</dbReference>
<evidence type="ECO:0008006" key="3">
    <source>
        <dbReference type="Google" id="ProtNLM"/>
    </source>
</evidence>
<reference evidence="1 2" key="1">
    <citation type="submission" date="2021-02" db="EMBL/GenBank/DDBJ databases">
        <title>Plant Genome Project.</title>
        <authorList>
            <person name="Zhang R.-G."/>
        </authorList>
    </citation>
    <scope>NUCLEOTIDE SEQUENCE [LARGE SCALE GENOMIC DNA]</scope>
    <source>
        <tissue evidence="1">Leaves</tissue>
    </source>
</reference>
<organism evidence="1 2">
    <name type="scientific">Xanthoceras sorbifolium</name>
    <dbReference type="NCBI Taxonomy" id="99658"/>
    <lineage>
        <taxon>Eukaryota</taxon>
        <taxon>Viridiplantae</taxon>
        <taxon>Streptophyta</taxon>
        <taxon>Embryophyta</taxon>
        <taxon>Tracheophyta</taxon>
        <taxon>Spermatophyta</taxon>
        <taxon>Magnoliopsida</taxon>
        <taxon>eudicotyledons</taxon>
        <taxon>Gunneridae</taxon>
        <taxon>Pentapetalae</taxon>
        <taxon>rosids</taxon>
        <taxon>malvids</taxon>
        <taxon>Sapindales</taxon>
        <taxon>Sapindaceae</taxon>
        <taxon>Xanthoceroideae</taxon>
        <taxon>Xanthoceras</taxon>
    </lineage>
</organism>
<evidence type="ECO:0000313" key="2">
    <source>
        <dbReference type="Proteomes" id="UP000827721"/>
    </source>
</evidence>
<gene>
    <name evidence="1" type="ORF">JRO89_XS04G0021200</name>
</gene>
<accession>A0ABQ8I434</accession>
<evidence type="ECO:0000313" key="1">
    <source>
        <dbReference type="EMBL" id="KAH7571316.1"/>
    </source>
</evidence>